<comment type="caution">
    <text evidence="2">The sequence shown here is derived from an EMBL/GenBank/DDBJ whole genome shotgun (WGS) entry which is preliminary data.</text>
</comment>
<evidence type="ECO:0000259" key="1">
    <source>
        <dbReference type="PROSITE" id="PS50943"/>
    </source>
</evidence>
<gene>
    <name evidence="2" type="ORF">Z969_06770</name>
</gene>
<proteinExistence type="predicted"/>
<accession>A0AA88ZR44</accession>
<dbReference type="SUPFAM" id="SSF47413">
    <property type="entry name" value="lambda repressor-like DNA-binding domains"/>
    <property type="match status" value="1"/>
</dbReference>
<dbReference type="Gene3D" id="1.10.260.40">
    <property type="entry name" value="lambda repressor-like DNA-binding domains"/>
    <property type="match status" value="1"/>
</dbReference>
<dbReference type="CDD" id="cd00093">
    <property type="entry name" value="HTH_XRE"/>
    <property type="match status" value="1"/>
</dbReference>
<dbReference type="Pfam" id="PF13443">
    <property type="entry name" value="HTH_26"/>
    <property type="match status" value="1"/>
</dbReference>
<reference evidence="2 3" key="1">
    <citation type="submission" date="2014-01" db="EMBL/GenBank/DDBJ databases">
        <title>Plasmidome dynamics in the species complex Clostridium novyi sensu lato converts strains of independent lineages into distinctly different pathogens.</title>
        <authorList>
            <person name="Skarin H."/>
            <person name="Segerman B."/>
        </authorList>
    </citation>
    <scope>NUCLEOTIDE SEQUENCE [LARGE SCALE GENOMIC DNA]</scope>
    <source>
        <strain evidence="2 3">4570</strain>
    </source>
</reference>
<evidence type="ECO:0000313" key="3">
    <source>
        <dbReference type="Proteomes" id="UP000030016"/>
    </source>
</evidence>
<keyword evidence="2" id="KW-0238">DNA-binding</keyword>
<dbReference type="Proteomes" id="UP000030016">
    <property type="component" value="Unassembled WGS sequence"/>
</dbReference>
<protein>
    <submittedName>
        <fullName evidence="2">DNA-binding protein</fullName>
    </submittedName>
</protein>
<organism evidence="2 3">
    <name type="scientific">Clostridium novyi A str. 4570</name>
    <dbReference type="NCBI Taxonomy" id="1444290"/>
    <lineage>
        <taxon>Bacteria</taxon>
        <taxon>Bacillati</taxon>
        <taxon>Bacillota</taxon>
        <taxon>Clostridia</taxon>
        <taxon>Eubacteriales</taxon>
        <taxon>Clostridiaceae</taxon>
        <taxon>Clostridium</taxon>
    </lineage>
</organism>
<evidence type="ECO:0000313" key="2">
    <source>
        <dbReference type="EMBL" id="KGN02125.1"/>
    </source>
</evidence>
<dbReference type="RefSeq" id="WP_039249803.1">
    <property type="nucleotide sequence ID" value="NZ_JDRX01000013.1"/>
</dbReference>
<sequence>MKFSYKPLWKLMIDRELTNSDLIEMSGISKSTFYKLKNSKNITTDVLLKICTCLDVDISEIMECEDKKVDG</sequence>
<feature type="domain" description="HTH cro/C1-type" evidence="1">
    <location>
        <begin position="24"/>
        <end position="61"/>
    </location>
</feature>
<dbReference type="AlphaFoldDB" id="A0AA88ZR44"/>
<dbReference type="EMBL" id="JDRX01000013">
    <property type="protein sequence ID" value="KGN02125.1"/>
    <property type="molecule type" value="Genomic_DNA"/>
</dbReference>
<dbReference type="InterPro" id="IPR010982">
    <property type="entry name" value="Lambda_DNA-bd_dom_sf"/>
</dbReference>
<name>A0AA88ZR44_CLONO</name>
<dbReference type="InterPro" id="IPR001387">
    <property type="entry name" value="Cro/C1-type_HTH"/>
</dbReference>
<dbReference type="PROSITE" id="PS50943">
    <property type="entry name" value="HTH_CROC1"/>
    <property type="match status" value="1"/>
</dbReference>
<dbReference type="GO" id="GO:0003677">
    <property type="term" value="F:DNA binding"/>
    <property type="evidence" value="ECO:0007669"/>
    <property type="project" value="UniProtKB-KW"/>
</dbReference>